<dbReference type="PRINTS" id="PR00778">
    <property type="entry name" value="HTHARSR"/>
</dbReference>
<dbReference type="InterPro" id="IPR011991">
    <property type="entry name" value="ArsR-like_HTH"/>
</dbReference>
<proteinExistence type="predicted"/>
<protein>
    <submittedName>
        <fullName evidence="5">DNA-binding transcriptional regulator, ArsR family</fullName>
    </submittedName>
</protein>
<dbReference type="Proteomes" id="UP000199527">
    <property type="component" value="Unassembled WGS sequence"/>
</dbReference>
<keyword evidence="3" id="KW-0804">Transcription</keyword>
<evidence type="ECO:0000256" key="3">
    <source>
        <dbReference type="ARBA" id="ARBA00023163"/>
    </source>
</evidence>
<dbReference type="CDD" id="cd00090">
    <property type="entry name" value="HTH_ARSR"/>
    <property type="match status" value="1"/>
</dbReference>
<evidence type="ECO:0000256" key="2">
    <source>
        <dbReference type="ARBA" id="ARBA00023125"/>
    </source>
</evidence>
<keyword evidence="6" id="KW-1185">Reference proteome</keyword>
<dbReference type="InterPro" id="IPR036388">
    <property type="entry name" value="WH-like_DNA-bd_sf"/>
</dbReference>
<dbReference type="SMART" id="SM00418">
    <property type="entry name" value="HTH_ARSR"/>
    <property type="match status" value="1"/>
</dbReference>
<dbReference type="RefSeq" id="WP_176819383.1">
    <property type="nucleotide sequence ID" value="NZ_FNEM01000022.1"/>
</dbReference>
<dbReference type="InterPro" id="IPR001845">
    <property type="entry name" value="HTH_ArsR_DNA-bd_dom"/>
</dbReference>
<evidence type="ECO:0000313" key="5">
    <source>
        <dbReference type="EMBL" id="SDK23932.1"/>
    </source>
</evidence>
<dbReference type="PROSITE" id="PS50987">
    <property type="entry name" value="HTH_ARSR_2"/>
    <property type="match status" value="1"/>
</dbReference>
<keyword evidence="1" id="KW-0805">Transcription regulation</keyword>
<organism evidence="5 6">
    <name type="scientific">Ferrimonas sediminum</name>
    <dbReference type="NCBI Taxonomy" id="718193"/>
    <lineage>
        <taxon>Bacteria</taxon>
        <taxon>Pseudomonadati</taxon>
        <taxon>Pseudomonadota</taxon>
        <taxon>Gammaproteobacteria</taxon>
        <taxon>Alteromonadales</taxon>
        <taxon>Ferrimonadaceae</taxon>
        <taxon>Ferrimonas</taxon>
    </lineage>
</organism>
<sequence>MALTIDLETMTGNAQQASKLLKTIANPHRLMLLCLIGKQELTVGELNEQVPLSQSALSQHLAVLRNEGLVSTRKEAQQVWYQLDSPEVEAVINLLYDLYCGKGQ</sequence>
<dbReference type="InterPro" id="IPR051081">
    <property type="entry name" value="HTH_MetalResp_TranReg"/>
</dbReference>
<dbReference type="Gene3D" id="1.10.10.10">
    <property type="entry name" value="Winged helix-like DNA-binding domain superfamily/Winged helix DNA-binding domain"/>
    <property type="match status" value="1"/>
</dbReference>
<dbReference type="PANTHER" id="PTHR33154">
    <property type="entry name" value="TRANSCRIPTIONAL REGULATOR, ARSR FAMILY"/>
    <property type="match status" value="1"/>
</dbReference>
<dbReference type="AlphaFoldDB" id="A0A1G9A988"/>
<dbReference type="NCBIfam" id="NF033788">
    <property type="entry name" value="HTH_metalloreg"/>
    <property type="match status" value="1"/>
</dbReference>
<dbReference type="GO" id="GO:0003677">
    <property type="term" value="F:DNA binding"/>
    <property type="evidence" value="ECO:0007669"/>
    <property type="project" value="UniProtKB-KW"/>
</dbReference>
<keyword evidence="2 5" id="KW-0238">DNA-binding</keyword>
<dbReference type="PANTHER" id="PTHR33154:SF28">
    <property type="entry name" value="HTH-TYPE TRANSCRIPTIONAL REGULATOR YGAV-RELATED"/>
    <property type="match status" value="1"/>
</dbReference>
<gene>
    <name evidence="5" type="ORF">SAMN04488540_12241</name>
</gene>
<name>A0A1G9A988_9GAMM</name>
<evidence type="ECO:0000259" key="4">
    <source>
        <dbReference type="PROSITE" id="PS50987"/>
    </source>
</evidence>
<dbReference type="GO" id="GO:0003700">
    <property type="term" value="F:DNA-binding transcription factor activity"/>
    <property type="evidence" value="ECO:0007669"/>
    <property type="project" value="InterPro"/>
</dbReference>
<evidence type="ECO:0000313" key="6">
    <source>
        <dbReference type="Proteomes" id="UP000199527"/>
    </source>
</evidence>
<dbReference type="EMBL" id="FNEM01000022">
    <property type="protein sequence ID" value="SDK23932.1"/>
    <property type="molecule type" value="Genomic_DNA"/>
</dbReference>
<dbReference type="SUPFAM" id="SSF46785">
    <property type="entry name" value="Winged helix' DNA-binding domain"/>
    <property type="match status" value="1"/>
</dbReference>
<dbReference type="Pfam" id="PF01022">
    <property type="entry name" value="HTH_5"/>
    <property type="match status" value="1"/>
</dbReference>
<evidence type="ECO:0000256" key="1">
    <source>
        <dbReference type="ARBA" id="ARBA00023015"/>
    </source>
</evidence>
<accession>A0A1G9A988</accession>
<reference evidence="6" key="1">
    <citation type="submission" date="2016-10" db="EMBL/GenBank/DDBJ databases">
        <authorList>
            <person name="Varghese N."/>
            <person name="Submissions S."/>
        </authorList>
    </citation>
    <scope>NUCLEOTIDE SEQUENCE [LARGE SCALE GENOMIC DNA]</scope>
    <source>
        <strain evidence="6">DSM 23317</strain>
    </source>
</reference>
<feature type="domain" description="HTH arsR-type" evidence="4">
    <location>
        <begin position="9"/>
        <end position="103"/>
    </location>
</feature>
<dbReference type="InterPro" id="IPR036390">
    <property type="entry name" value="WH_DNA-bd_sf"/>
</dbReference>